<gene>
    <name evidence="1" type="ORF">PTKU64_86760</name>
</gene>
<dbReference type="Proteomes" id="UP001319874">
    <property type="component" value="Chromosome 4"/>
</dbReference>
<organism evidence="1 2">
    <name type="scientific">Paraburkholderia terrae</name>
    <dbReference type="NCBI Taxonomy" id="311230"/>
    <lineage>
        <taxon>Bacteria</taxon>
        <taxon>Pseudomonadati</taxon>
        <taxon>Pseudomonadota</taxon>
        <taxon>Betaproteobacteria</taxon>
        <taxon>Burkholderiales</taxon>
        <taxon>Burkholderiaceae</taxon>
        <taxon>Paraburkholderia</taxon>
    </lineage>
</organism>
<accession>A0ABM7U1E6</accession>
<keyword evidence="2" id="KW-1185">Reference proteome</keyword>
<proteinExistence type="predicted"/>
<evidence type="ECO:0000313" key="2">
    <source>
        <dbReference type="Proteomes" id="UP001319874"/>
    </source>
</evidence>
<name>A0ABM7U1E6_9BURK</name>
<dbReference type="RefSeq" id="WP_229517137.1">
    <property type="nucleotide sequence ID" value="NZ_AP024958.1"/>
</dbReference>
<dbReference type="EMBL" id="AP024958">
    <property type="protein sequence ID" value="BCZ85001.1"/>
    <property type="molecule type" value="Genomic_DNA"/>
</dbReference>
<protein>
    <submittedName>
        <fullName evidence="1">Uncharacterized protein</fullName>
    </submittedName>
</protein>
<evidence type="ECO:0000313" key="1">
    <source>
        <dbReference type="EMBL" id="BCZ85001.1"/>
    </source>
</evidence>
<reference evidence="1 2" key="1">
    <citation type="journal article" date="2022" name="Front. Microbiol.">
        <title>Identification and characterization of a novel class of self-sufficient cytochrome P450 hydroxylase involved in cyclohexanecarboxylate degradation in Paraburkholderia terrae strain KU-64.</title>
        <authorList>
            <person name="Yamamoto T."/>
            <person name="Hasegawa Y."/>
            <person name="Iwaki H."/>
        </authorList>
    </citation>
    <scope>NUCLEOTIDE SEQUENCE [LARGE SCALE GENOMIC DNA]</scope>
    <source>
        <strain evidence="1 2">KU-64</strain>
    </source>
</reference>
<sequence>MPTLPAKHYAAELQRQLRSLLGHEQIVTQAYGRHLLIKRLDATRNQPWWPG</sequence>